<evidence type="ECO:0000313" key="2">
    <source>
        <dbReference type="Proteomes" id="UP001592530"/>
    </source>
</evidence>
<reference evidence="1 2" key="1">
    <citation type="submission" date="2024-09" db="EMBL/GenBank/DDBJ databases">
        <authorList>
            <person name="Lee S.D."/>
        </authorList>
    </citation>
    <scope>NUCLEOTIDE SEQUENCE [LARGE SCALE GENOMIC DNA]</scope>
    <source>
        <strain evidence="1 2">N1-3</strain>
    </source>
</reference>
<feature type="non-terminal residue" evidence="1">
    <location>
        <position position="1"/>
    </location>
</feature>
<gene>
    <name evidence="1" type="ORF">ACEZDB_30500</name>
</gene>
<comment type="caution">
    <text evidence="1">The sequence shown here is derived from an EMBL/GenBank/DDBJ whole genome shotgun (WGS) entry which is preliminary data.</text>
</comment>
<dbReference type="Proteomes" id="UP001592530">
    <property type="component" value="Unassembled WGS sequence"/>
</dbReference>
<name>A0ABV6X9Q2_9ACTN</name>
<accession>A0ABV6X9Q2</accession>
<dbReference type="RefSeq" id="WP_380557663.1">
    <property type="nucleotide sequence ID" value="NZ_JBHEZY010000016.1"/>
</dbReference>
<sequence>KSGWTGYQHLALTFGTLLSSQGTDTSFRRLSHRPSGRFVLFLSLADPFRPGEPSEFHFCSPPRWGVAWRPALRYRIFRGPGNHGCQFARKSDRFEFDACVGLEEID</sequence>
<protein>
    <submittedName>
        <fullName evidence="1">Uncharacterized protein</fullName>
    </submittedName>
</protein>
<evidence type="ECO:0000313" key="1">
    <source>
        <dbReference type="EMBL" id="MFC1434981.1"/>
    </source>
</evidence>
<proteinExistence type="predicted"/>
<dbReference type="EMBL" id="JBHEZY010000016">
    <property type="protein sequence ID" value="MFC1434981.1"/>
    <property type="molecule type" value="Genomic_DNA"/>
</dbReference>
<organism evidence="1 2">
    <name type="scientific">Streptacidiphilus alkalitolerans</name>
    <dbReference type="NCBI Taxonomy" id="3342712"/>
    <lineage>
        <taxon>Bacteria</taxon>
        <taxon>Bacillati</taxon>
        <taxon>Actinomycetota</taxon>
        <taxon>Actinomycetes</taxon>
        <taxon>Kitasatosporales</taxon>
        <taxon>Streptomycetaceae</taxon>
        <taxon>Streptacidiphilus</taxon>
    </lineage>
</organism>